<keyword evidence="6" id="KW-0677">Repeat</keyword>
<evidence type="ECO:0000256" key="9">
    <source>
        <dbReference type="ARBA" id="ARBA00023235"/>
    </source>
</evidence>
<keyword evidence="9 13" id="KW-0413">Isomerase</keyword>
<dbReference type="RefSeq" id="XP_015660348.1">
    <property type="nucleotide sequence ID" value="XM_015801728.1"/>
</dbReference>
<dbReference type="PRINTS" id="PR00421">
    <property type="entry name" value="THIOREDOXIN"/>
</dbReference>
<dbReference type="PANTHER" id="PTHR18929">
    <property type="entry name" value="PROTEIN DISULFIDE ISOMERASE"/>
    <property type="match status" value="1"/>
</dbReference>
<dbReference type="CDD" id="cd02961">
    <property type="entry name" value="PDI_a_family"/>
    <property type="match status" value="1"/>
</dbReference>
<organism evidence="16 17">
    <name type="scientific">Leptomonas pyrrhocoris</name>
    <name type="common">Firebug parasite</name>
    <dbReference type="NCBI Taxonomy" id="157538"/>
    <lineage>
        <taxon>Eukaryota</taxon>
        <taxon>Discoba</taxon>
        <taxon>Euglenozoa</taxon>
        <taxon>Kinetoplastea</taxon>
        <taxon>Metakinetoplastina</taxon>
        <taxon>Trypanosomatida</taxon>
        <taxon>Trypanosomatidae</taxon>
        <taxon>Leishmaniinae</taxon>
        <taxon>Leptomonas</taxon>
    </lineage>
</organism>
<keyword evidence="17" id="KW-1185">Reference proteome</keyword>
<dbReference type="PANTHER" id="PTHR18929:SF246">
    <property type="entry name" value="PROTEIN DISULFIDE ISOMERASE-LIKE 1-4"/>
    <property type="match status" value="1"/>
</dbReference>
<reference evidence="16 17" key="1">
    <citation type="submission" date="2015-07" db="EMBL/GenBank/DDBJ databases">
        <title>High-quality genome of monoxenous trypanosomatid Leptomonas pyrrhocoris.</title>
        <authorList>
            <person name="Flegontov P."/>
            <person name="Butenko A."/>
            <person name="Firsov S."/>
            <person name="Vlcek C."/>
            <person name="Logacheva M.D."/>
            <person name="Field M."/>
            <person name="Filatov D."/>
            <person name="Flegontova O."/>
            <person name="Gerasimov E."/>
            <person name="Jackson A.P."/>
            <person name="Kelly S."/>
            <person name="Opperdoes F."/>
            <person name="O'Reilly A."/>
            <person name="Votypka J."/>
            <person name="Yurchenko V."/>
            <person name="Lukes J."/>
        </authorList>
    </citation>
    <scope>NUCLEOTIDE SEQUENCE [LARGE SCALE GENOMIC DNA]</scope>
    <source>
        <strain evidence="16">H10</strain>
    </source>
</reference>
<evidence type="ECO:0000256" key="1">
    <source>
        <dbReference type="ARBA" id="ARBA00001182"/>
    </source>
</evidence>
<dbReference type="PROSITE" id="PS00194">
    <property type="entry name" value="THIOREDOXIN_1"/>
    <property type="match status" value="2"/>
</dbReference>
<keyword evidence="10 11" id="KW-0676">Redox-active center</keyword>
<protein>
    <recommendedName>
        <fullName evidence="4 13">Protein disulfide-isomerase</fullName>
        <ecNumber evidence="4 13">5.3.4.1</ecNumber>
    </recommendedName>
</protein>
<dbReference type="CDD" id="cd02995">
    <property type="entry name" value="PDI_a_PDI_a'_C"/>
    <property type="match status" value="1"/>
</dbReference>
<evidence type="ECO:0000256" key="12">
    <source>
        <dbReference type="RuleBase" id="RU004208"/>
    </source>
</evidence>
<feature type="domain" description="Thioredoxin" evidence="15">
    <location>
        <begin position="4"/>
        <end position="124"/>
    </location>
</feature>
<dbReference type="InterPro" id="IPR005792">
    <property type="entry name" value="Prot_disulphide_isomerase"/>
</dbReference>
<feature type="chain" id="PRO_5005732536" description="Protein disulfide-isomerase" evidence="13">
    <location>
        <begin position="21"/>
        <end position="481"/>
    </location>
</feature>
<dbReference type="EMBL" id="LGTL01000006">
    <property type="protein sequence ID" value="KPA81909.1"/>
    <property type="molecule type" value="Genomic_DNA"/>
</dbReference>
<evidence type="ECO:0000256" key="2">
    <source>
        <dbReference type="ARBA" id="ARBA00004319"/>
    </source>
</evidence>
<dbReference type="Pfam" id="PF13848">
    <property type="entry name" value="Thioredoxin_6"/>
    <property type="match status" value="1"/>
</dbReference>
<dbReference type="InterPro" id="IPR013766">
    <property type="entry name" value="Thioredoxin_domain"/>
</dbReference>
<dbReference type="CDD" id="cd02982">
    <property type="entry name" value="PDI_b'_family"/>
    <property type="match status" value="1"/>
</dbReference>
<sequence>MKQSFLLLAVCALFLCVASAEVQVATKSNFDKIIGGDLTLVKFYAPWCGHCKTLAPEFEKASVTLKGVATLAEVDCTKETELASKFDIKGFPTMMIFRNGEKVEDYSGPRTAAGITAYIKAQVGPAVTAIEKAEQLDELKKEDLPVCVVKTASADSALATTMTKVANVFRTQVNFALVTDEAIAADAAMESVTVYRHDKEHEAYAGVLPVTVESAKQFLSEAQLDFLGELGQETFQSYMEANKAKPLGWLFVDKDTAPALKESLVAVAEKFRSQVLMSWVDGDKYRQVAFQLGMPKDVKFPAFVLDFERHHHVMPTETPITAESVSEFVEKYSKGETAETLMSESVPEVETVEGLTTIVGKTVDKYTDGSKNIFVLFYAPWCGHCKKLHPEFEKLAKELESADVIIGKIDATANDFDRAKFSVNGFPTLFFIPAGGKTESYEGGRSLAEMKAFVVSHMASTPEATPSSPSAAPTDENDDDL</sequence>
<proteinExistence type="inferred from homology"/>
<feature type="domain" description="Thioredoxin" evidence="15">
    <location>
        <begin position="340"/>
        <end position="459"/>
    </location>
</feature>
<dbReference type="GO" id="GO:0006457">
    <property type="term" value="P:protein folding"/>
    <property type="evidence" value="ECO:0007669"/>
    <property type="project" value="TreeGrafter"/>
</dbReference>
<keyword evidence="7" id="KW-0256">Endoplasmic reticulum</keyword>
<evidence type="ECO:0000313" key="16">
    <source>
        <dbReference type="EMBL" id="KPA81909.1"/>
    </source>
</evidence>
<dbReference type="PROSITE" id="PS51352">
    <property type="entry name" value="THIOREDOXIN_2"/>
    <property type="match status" value="2"/>
</dbReference>
<dbReference type="InterPro" id="IPR005788">
    <property type="entry name" value="PDI_thioredoxin-like_dom"/>
</dbReference>
<name>A0A0M9G4E8_LEPPY</name>
<gene>
    <name evidence="16" type="ORF">ABB37_04152</name>
</gene>
<dbReference type="NCBIfam" id="TIGR01126">
    <property type="entry name" value="pdi_dom"/>
    <property type="match status" value="1"/>
</dbReference>
<feature type="region of interest" description="Disordered" evidence="14">
    <location>
        <begin position="458"/>
        <end position="481"/>
    </location>
</feature>
<dbReference type="InterPro" id="IPR036249">
    <property type="entry name" value="Thioredoxin-like_sf"/>
</dbReference>
<evidence type="ECO:0000256" key="8">
    <source>
        <dbReference type="ARBA" id="ARBA00023157"/>
    </source>
</evidence>
<evidence type="ECO:0000256" key="7">
    <source>
        <dbReference type="ARBA" id="ARBA00022824"/>
    </source>
</evidence>
<evidence type="ECO:0000256" key="5">
    <source>
        <dbReference type="ARBA" id="ARBA00022729"/>
    </source>
</evidence>
<comment type="subcellular location">
    <subcellularLocation>
        <location evidence="2">Endoplasmic reticulum lumen</location>
    </subcellularLocation>
</comment>
<evidence type="ECO:0000256" key="4">
    <source>
        <dbReference type="ARBA" id="ARBA00012723"/>
    </source>
</evidence>
<evidence type="ECO:0000256" key="13">
    <source>
        <dbReference type="RuleBase" id="RU361130"/>
    </source>
</evidence>
<keyword evidence="5 13" id="KW-0732">Signal</keyword>
<dbReference type="GO" id="GO:0034976">
    <property type="term" value="P:response to endoplasmic reticulum stress"/>
    <property type="evidence" value="ECO:0007669"/>
    <property type="project" value="TreeGrafter"/>
</dbReference>
<evidence type="ECO:0000256" key="14">
    <source>
        <dbReference type="SAM" id="MobiDB-lite"/>
    </source>
</evidence>
<dbReference type="Pfam" id="PF00085">
    <property type="entry name" value="Thioredoxin"/>
    <property type="match status" value="2"/>
</dbReference>
<evidence type="ECO:0000256" key="11">
    <source>
        <dbReference type="PIRSR" id="PIRSR605792-51"/>
    </source>
</evidence>
<feature type="compositionally biased region" description="Low complexity" evidence="14">
    <location>
        <begin position="459"/>
        <end position="474"/>
    </location>
</feature>
<keyword evidence="8 11" id="KW-1015">Disulfide bond</keyword>
<feature type="signal peptide" evidence="13">
    <location>
        <begin position="1"/>
        <end position="20"/>
    </location>
</feature>
<dbReference type="Gene3D" id="3.40.30.10">
    <property type="entry name" value="Glutaredoxin"/>
    <property type="match status" value="4"/>
</dbReference>
<dbReference type="SUPFAM" id="SSF52833">
    <property type="entry name" value="Thioredoxin-like"/>
    <property type="match status" value="3"/>
</dbReference>
<dbReference type="NCBIfam" id="TIGR01130">
    <property type="entry name" value="ER_PDI_fam"/>
    <property type="match status" value="1"/>
</dbReference>
<dbReference type="EC" id="5.3.4.1" evidence="4 13"/>
<dbReference type="OMA" id="REDYVWS"/>
<dbReference type="AlphaFoldDB" id="A0A0M9G4E8"/>
<evidence type="ECO:0000313" key="17">
    <source>
        <dbReference type="Proteomes" id="UP000037923"/>
    </source>
</evidence>
<evidence type="ECO:0000256" key="6">
    <source>
        <dbReference type="ARBA" id="ARBA00022737"/>
    </source>
</evidence>
<dbReference type="GO" id="GO:0003756">
    <property type="term" value="F:protein disulfide isomerase activity"/>
    <property type="evidence" value="ECO:0007669"/>
    <property type="project" value="UniProtKB-EC"/>
</dbReference>
<dbReference type="OrthoDB" id="427280at2759"/>
<dbReference type="CDD" id="cd02981">
    <property type="entry name" value="PDI_b_family"/>
    <property type="match status" value="1"/>
</dbReference>
<dbReference type="Proteomes" id="UP000037923">
    <property type="component" value="Unassembled WGS sequence"/>
</dbReference>
<dbReference type="GO" id="GO:0005788">
    <property type="term" value="C:endoplasmic reticulum lumen"/>
    <property type="evidence" value="ECO:0007669"/>
    <property type="project" value="UniProtKB-SubCell"/>
</dbReference>
<feature type="disulfide bond" description="Redox-active" evidence="11">
    <location>
        <begin position="382"/>
        <end position="385"/>
    </location>
</feature>
<evidence type="ECO:0000256" key="3">
    <source>
        <dbReference type="ARBA" id="ARBA00006347"/>
    </source>
</evidence>
<comment type="similarity">
    <text evidence="3 12">Belongs to the protein disulfide isomerase family.</text>
</comment>
<dbReference type="InterPro" id="IPR017937">
    <property type="entry name" value="Thioredoxin_CS"/>
</dbReference>
<accession>A0A0M9G4E8</accession>
<evidence type="ECO:0000259" key="15">
    <source>
        <dbReference type="PROSITE" id="PS51352"/>
    </source>
</evidence>
<evidence type="ECO:0000256" key="10">
    <source>
        <dbReference type="ARBA" id="ARBA00023284"/>
    </source>
</evidence>
<feature type="disulfide bond" description="Redox-active" evidence="11">
    <location>
        <begin position="48"/>
        <end position="51"/>
    </location>
</feature>
<dbReference type="VEuPathDB" id="TriTrypDB:LpyrH10_06_5220"/>
<dbReference type="GeneID" id="26904443"/>
<comment type="caution">
    <text evidence="16">The sequence shown here is derived from an EMBL/GenBank/DDBJ whole genome shotgun (WGS) entry which is preliminary data.</text>
</comment>
<comment type="catalytic activity">
    <reaction evidence="1 13">
        <text>Catalyzes the rearrangement of -S-S- bonds in proteins.</text>
        <dbReference type="EC" id="5.3.4.1"/>
    </reaction>
</comment>